<dbReference type="SMART" id="SM00228">
    <property type="entry name" value="PDZ"/>
    <property type="match status" value="1"/>
</dbReference>
<dbReference type="Gene3D" id="2.30.42.10">
    <property type="match status" value="1"/>
</dbReference>
<dbReference type="WBParaSite" id="L893_g1676.t1">
    <property type="protein sequence ID" value="L893_g1676.t1"/>
    <property type="gene ID" value="L893_g1676"/>
</dbReference>
<dbReference type="InterPro" id="IPR050604">
    <property type="entry name" value="PDZ-LIM_domain"/>
</dbReference>
<evidence type="ECO:0000256" key="2">
    <source>
        <dbReference type="ARBA" id="ARBA00022490"/>
    </source>
</evidence>
<comment type="subcellular location">
    <subcellularLocation>
        <location evidence="1">Cytoplasm</location>
    </subcellularLocation>
</comment>
<dbReference type="GO" id="GO:0030036">
    <property type="term" value="P:actin cytoskeleton organization"/>
    <property type="evidence" value="ECO:0007669"/>
    <property type="project" value="TreeGrafter"/>
</dbReference>
<evidence type="ECO:0000259" key="4">
    <source>
        <dbReference type="PROSITE" id="PS50106"/>
    </source>
</evidence>
<dbReference type="GO" id="GO:0005912">
    <property type="term" value="C:adherens junction"/>
    <property type="evidence" value="ECO:0007669"/>
    <property type="project" value="TreeGrafter"/>
</dbReference>
<keyword evidence="3" id="KW-0479">Metal-binding</keyword>
<keyword evidence="3" id="KW-0862">Zinc</keyword>
<dbReference type="GO" id="GO:0061061">
    <property type="term" value="P:muscle structure development"/>
    <property type="evidence" value="ECO:0007669"/>
    <property type="project" value="TreeGrafter"/>
</dbReference>
<dbReference type="SUPFAM" id="SSF50156">
    <property type="entry name" value="PDZ domain-like"/>
    <property type="match status" value="1"/>
</dbReference>
<accession>A0A1I7YIW5</accession>
<keyword evidence="5" id="KW-1185">Reference proteome</keyword>
<dbReference type="InterPro" id="IPR036034">
    <property type="entry name" value="PDZ_sf"/>
</dbReference>
<dbReference type="PROSITE" id="PS50106">
    <property type="entry name" value="PDZ"/>
    <property type="match status" value="1"/>
</dbReference>
<dbReference type="PANTHER" id="PTHR24214">
    <property type="entry name" value="PDZ AND LIM DOMAIN PROTEIN ZASP"/>
    <property type="match status" value="1"/>
</dbReference>
<dbReference type="AlphaFoldDB" id="A0A1I7YIW5"/>
<sequence length="296" mass="32514">MTSEVVTVRMSRGDLTTPWGFTVQHPAVINNIIGSSLADRAGLQNGDVIEEIQGYQNPDYAAATHALEASKHSIEIVVIRNAGTPRLWKPQLSENAEMNRFQHSVHNMGPPAGNPPPPPPPTSHPIKVSLEHRKEEVPIRGFNVSAKPFASSEIQASNQQQYNTPINLYNAQSAAEQYLQQTGGLFGTDPNLAKQKEEPAYLRSETLRLIRENDEHARGERLTTPAVSSRYSPRINELDPLRNQPNPQGLPQCYLCGRNILARSFQGEAQVDVGAQCSRAAGEAPPAAARRRVPQN</sequence>
<dbReference type="GO" id="GO:0001725">
    <property type="term" value="C:stress fiber"/>
    <property type="evidence" value="ECO:0007669"/>
    <property type="project" value="TreeGrafter"/>
</dbReference>
<feature type="domain" description="PDZ" evidence="4">
    <location>
        <begin position="4"/>
        <end position="82"/>
    </location>
</feature>
<dbReference type="InterPro" id="IPR001478">
    <property type="entry name" value="PDZ"/>
</dbReference>
<dbReference type="GO" id="GO:0030018">
    <property type="term" value="C:Z disc"/>
    <property type="evidence" value="ECO:0007669"/>
    <property type="project" value="TreeGrafter"/>
</dbReference>
<reference evidence="6" key="1">
    <citation type="submission" date="2016-11" db="UniProtKB">
        <authorList>
            <consortium name="WormBaseParasite"/>
        </authorList>
    </citation>
    <scope>IDENTIFICATION</scope>
</reference>
<evidence type="ECO:0000256" key="1">
    <source>
        <dbReference type="ARBA" id="ARBA00004496"/>
    </source>
</evidence>
<dbReference type="PANTHER" id="PTHR24214:SF38">
    <property type="entry name" value="PDZ AND LIM DOMAIN PROTEIN ZASP-RELATED"/>
    <property type="match status" value="1"/>
</dbReference>
<evidence type="ECO:0000313" key="5">
    <source>
        <dbReference type="Proteomes" id="UP000095287"/>
    </source>
</evidence>
<proteinExistence type="predicted"/>
<dbReference type="GO" id="GO:0003779">
    <property type="term" value="F:actin binding"/>
    <property type="evidence" value="ECO:0007669"/>
    <property type="project" value="TreeGrafter"/>
</dbReference>
<keyword evidence="2" id="KW-0963">Cytoplasm</keyword>
<evidence type="ECO:0000256" key="3">
    <source>
        <dbReference type="ARBA" id="ARBA00023038"/>
    </source>
</evidence>
<protein>
    <submittedName>
        <fullName evidence="6">PDZ domain-containing protein</fullName>
    </submittedName>
</protein>
<keyword evidence="3" id="KW-0440">LIM domain</keyword>
<dbReference type="Proteomes" id="UP000095287">
    <property type="component" value="Unplaced"/>
</dbReference>
<evidence type="ECO:0000313" key="6">
    <source>
        <dbReference type="WBParaSite" id="L893_g1676.t1"/>
    </source>
</evidence>
<dbReference type="GO" id="GO:0051371">
    <property type="term" value="F:muscle alpha-actinin binding"/>
    <property type="evidence" value="ECO:0007669"/>
    <property type="project" value="TreeGrafter"/>
</dbReference>
<dbReference type="GO" id="GO:0031941">
    <property type="term" value="C:filamentous actin"/>
    <property type="evidence" value="ECO:0007669"/>
    <property type="project" value="TreeGrafter"/>
</dbReference>
<name>A0A1I7YIW5_9BILA</name>
<organism evidence="5 6">
    <name type="scientific">Steinernema glaseri</name>
    <dbReference type="NCBI Taxonomy" id="37863"/>
    <lineage>
        <taxon>Eukaryota</taxon>
        <taxon>Metazoa</taxon>
        <taxon>Ecdysozoa</taxon>
        <taxon>Nematoda</taxon>
        <taxon>Chromadorea</taxon>
        <taxon>Rhabditida</taxon>
        <taxon>Tylenchina</taxon>
        <taxon>Panagrolaimomorpha</taxon>
        <taxon>Strongyloidoidea</taxon>
        <taxon>Steinernematidae</taxon>
        <taxon>Steinernema</taxon>
    </lineage>
</organism>